<dbReference type="EMBL" id="PQXI01000089">
    <property type="protein sequence ID" value="TGO25009.1"/>
    <property type="molecule type" value="Genomic_DNA"/>
</dbReference>
<protein>
    <submittedName>
        <fullName evidence="2">Uncharacterized protein</fullName>
    </submittedName>
</protein>
<evidence type="ECO:0000313" key="3">
    <source>
        <dbReference type="Proteomes" id="UP000297910"/>
    </source>
</evidence>
<name>A0A4Z1FPR8_9HELO</name>
<evidence type="ECO:0000313" key="2">
    <source>
        <dbReference type="EMBL" id="TGO25009.1"/>
    </source>
</evidence>
<organism evidence="2 3">
    <name type="scientific">Botrytis paeoniae</name>
    <dbReference type="NCBI Taxonomy" id="278948"/>
    <lineage>
        <taxon>Eukaryota</taxon>
        <taxon>Fungi</taxon>
        <taxon>Dikarya</taxon>
        <taxon>Ascomycota</taxon>
        <taxon>Pezizomycotina</taxon>
        <taxon>Leotiomycetes</taxon>
        <taxon>Helotiales</taxon>
        <taxon>Sclerotiniaceae</taxon>
        <taxon>Botrytis</taxon>
    </lineage>
</organism>
<feature type="compositionally biased region" description="Basic and acidic residues" evidence="1">
    <location>
        <begin position="29"/>
        <end position="38"/>
    </location>
</feature>
<dbReference type="Proteomes" id="UP000297910">
    <property type="component" value="Unassembled WGS sequence"/>
</dbReference>
<feature type="region of interest" description="Disordered" evidence="1">
    <location>
        <begin position="121"/>
        <end position="178"/>
    </location>
</feature>
<dbReference type="AlphaFoldDB" id="A0A4Z1FPR8"/>
<proteinExistence type="predicted"/>
<gene>
    <name evidence="2" type="ORF">BPAE_0089g00130</name>
</gene>
<feature type="compositionally biased region" description="Basic residues" evidence="1">
    <location>
        <begin position="39"/>
        <end position="49"/>
    </location>
</feature>
<evidence type="ECO:0000256" key="1">
    <source>
        <dbReference type="SAM" id="MobiDB-lite"/>
    </source>
</evidence>
<feature type="compositionally biased region" description="Polar residues" evidence="1">
    <location>
        <begin position="163"/>
        <end position="173"/>
    </location>
</feature>
<comment type="caution">
    <text evidence="2">The sequence shown here is derived from an EMBL/GenBank/DDBJ whole genome shotgun (WGS) entry which is preliminary data.</text>
</comment>
<feature type="compositionally biased region" description="Basic and acidic residues" evidence="1">
    <location>
        <begin position="146"/>
        <end position="162"/>
    </location>
</feature>
<reference evidence="2 3" key="1">
    <citation type="submission" date="2017-12" db="EMBL/GenBank/DDBJ databases">
        <title>Comparative genomics of Botrytis spp.</title>
        <authorList>
            <person name="Valero-Jimenez C.A."/>
            <person name="Tapia P."/>
            <person name="Veloso J."/>
            <person name="Silva-Moreno E."/>
            <person name="Staats M."/>
            <person name="Valdes J.H."/>
            <person name="Van Kan J.A.L."/>
        </authorList>
    </citation>
    <scope>NUCLEOTIDE SEQUENCE [LARGE SCALE GENOMIC DNA]</scope>
    <source>
        <strain evidence="2 3">Bp0003</strain>
    </source>
</reference>
<feature type="region of interest" description="Disordered" evidence="1">
    <location>
        <begin position="27"/>
        <end position="51"/>
    </location>
</feature>
<accession>A0A4Z1FPR8</accession>
<keyword evidence="3" id="KW-1185">Reference proteome</keyword>
<sequence>MGDRALDEYGLPDDNPIARQEAILRRLNTKKDEAEPAKKKAKLNSKRPRQATPSVLGVVDDAFDKLPVELRDTTTKKVFHQVKQVLEARISVITTPTTHTRGESQIPTIVGAKTSTTWVAGVPLSSRSSPDIRGTKTERSPSISEIDSKTFHRSQRQKESPRQRSLSPSNTPPQRHHNQGVKVFVMKMNATHIQRACSDIGKNYGIPGIKTGTVNMHADLIEEWINRRGLGNDPFLIPYGRMVDSNICT</sequence>